<name>A0A8C0SX97_CANLF</name>
<evidence type="ECO:0000313" key="10">
    <source>
        <dbReference type="Ensembl" id="ENSCAFP00040028393.1"/>
    </source>
</evidence>
<organism evidence="10 11">
    <name type="scientific">Canis lupus familiaris</name>
    <name type="common">Dog</name>
    <name type="synonym">Canis familiaris</name>
    <dbReference type="NCBI Taxonomy" id="9615"/>
    <lineage>
        <taxon>Eukaryota</taxon>
        <taxon>Metazoa</taxon>
        <taxon>Chordata</taxon>
        <taxon>Craniata</taxon>
        <taxon>Vertebrata</taxon>
        <taxon>Euteleostomi</taxon>
        <taxon>Mammalia</taxon>
        <taxon>Eutheria</taxon>
        <taxon>Laurasiatheria</taxon>
        <taxon>Carnivora</taxon>
        <taxon>Caniformia</taxon>
        <taxon>Canidae</taxon>
        <taxon>Canis</taxon>
    </lineage>
</organism>
<feature type="transmembrane region" description="Helical" evidence="8">
    <location>
        <begin position="16"/>
        <end position="36"/>
    </location>
</feature>
<keyword evidence="4 6" id="KW-0694">RNA-binding</keyword>
<dbReference type="SUPFAM" id="SSF53335">
    <property type="entry name" value="S-adenosyl-L-methionine-dependent methyltransferases"/>
    <property type="match status" value="1"/>
</dbReference>
<dbReference type="GO" id="GO:0032259">
    <property type="term" value="P:methylation"/>
    <property type="evidence" value="ECO:0007669"/>
    <property type="project" value="UniProtKB-KW"/>
</dbReference>
<feature type="compositionally biased region" description="Pro residues" evidence="7">
    <location>
        <begin position="230"/>
        <end position="240"/>
    </location>
</feature>
<dbReference type="AlphaFoldDB" id="A0A8C0SX97"/>
<dbReference type="InterPro" id="IPR049561">
    <property type="entry name" value="NSUN5_7_fdxn-like"/>
</dbReference>
<protein>
    <recommendedName>
        <fullName evidence="9">SAM-dependent MTase RsmB/NOP-type domain-containing protein</fullName>
    </recommendedName>
</protein>
<keyword evidence="8" id="KW-1133">Transmembrane helix</keyword>
<dbReference type="InterPro" id="IPR049560">
    <property type="entry name" value="MeTrfase_RsmB-F_NOP2_cat"/>
</dbReference>
<comment type="similarity">
    <text evidence="6">Belongs to the class I-like SAM-binding methyltransferase superfamily. RsmB/NOP family.</text>
</comment>
<dbReference type="InterPro" id="IPR001678">
    <property type="entry name" value="MeTrfase_RsmB-F_NOP2_dom"/>
</dbReference>
<dbReference type="SMR" id="A0A8C0SX97"/>
<feature type="compositionally biased region" description="Basic residues" evidence="7">
    <location>
        <begin position="887"/>
        <end position="898"/>
    </location>
</feature>
<evidence type="ECO:0000256" key="3">
    <source>
        <dbReference type="ARBA" id="ARBA00022691"/>
    </source>
</evidence>
<dbReference type="PANTHER" id="PTHR14663">
    <property type="entry name" value="METHYLTRANSFERASE NSUN7-RELATED"/>
    <property type="match status" value="1"/>
</dbReference>
<feature type="domain" description="SAM-dependent MTase RsmB/NOP-type" evidence="9">
    <location>
        <begin position="543"/>
        <end position="857"/>
    </location>
</feature>
<reference evidence="10" key="1">
    <citation type="submission" date="2018-10" db="EMBL/GenBank/DDBJ databases">
        <title>De novo assembly of a Great Dane genome.</title>
        <authorList>
            <person name="Kidd J.M."/>
            <person name="Pendleton A.L."/>
            <person name="Shen F."/>
            <person name="Emery S."/>
        </authorList>
    </citation>
    <scope>NUCLEOTIDE SEQUENCE [LARGE SCALE GENOMIC DNA]</scope>
    <source>
        <strain evidence="10">Great Dane</strain>
    </source>
</reference>
<sequence>MIFVVLKSTEIKQACLFPHPAFACLFCFGSSLLFLLERLRRPRRQGGCRHRHRILAFEEGAPDRPGGGEARAPGRVGDPGPGGPSAQRVSLGPQRGGNRCLRTPTEAEPLARQIPRELPPSGVRLPWRRGSRGPGRPTHPPRGLSRGPPAPRSTALRRRVRPGTAQDTPRGPTARPAFGNPSEASAGGRHRPCPEPGEAASEPNCLRAAPRAPFRPQPRSPERGRRVPVPRSPGRPPPPGVRGSWGGRGERPPDGPGKGGSGGDSPTACAPPPLRDAWVRPQGPPGATCPASALRARRRRAAGWVPPRRGLTEITACFHRRDARGARKTVPCSVGVVAELASPPAGAGAAVPRGTGEPGSAREPRAEDPALSARAPRSDTGPAGAPESTGFPDAVYVTAANIFQGIRLEKSPEHVLIKYGDEPLRSLPESEDESVQRSSYELAFSALKFQDILETILIDSYIFPSTTIPDHLSSLIIVMLYDFQDRKFQARLLSDNEEPIAEVQEVESLLNSFKTKLAAALARCRIKHDALSIYHILPETIRNQELRASTLPLYAWINTCKISPEEVYYSLKKKGYHKVKSVLHIDDKVFAVDQHCHDVLIFPSHLKNDLLNIDLFKDYKLILQDKSRSLAVHSVRALLNMDDDILMVNTGSWYTVAHMSVLTNNNTSKIFVCGVKSQAKDPDLKNLFTKMGCKNIEILHETFLNIESKDHRLQKVKVILLLPRCSGLGVSNPVEFILNEHEDTGLLKDFSQGGTSEDKLHILAQQQYEQLTHAMKFTKAQAVVYCTCSVYPEENEAVVKKALEFQDLGNKVQPYRLSPPVLPMCSLKEIHLSTDKFFRMEPSEITNGCFLSVLTRERDPSETVSVKDVLARAAAKGLLDGIELGKSSKREKKKKKSKTSLPKAPTNDNNGIQMKIAEFLNRETNAKANRPEILTKTSLPQKNATPASSSSQVRKPGKPANNPLAPTLTKNAAHPRPYERQTSFLRPRSEDRVIALKPIEIVLPPVMLPFSSSQGIKSQLPTQHFYYRWVGPKTVMPSYFPSPSITRRGEKPKENLPSSLLRRPRPWL</sequence>
<feature type="region of interest" description="Disordered" evidence="7">
    <location>
        <begin position="933"/>
        <end position="985"/>
    </location>
</feature>
<keyword evidence="8" id="KW-0472">Membrane</keyword>
<evidence type="ECO:0000256" key="2">
    <source>
        <dbReference type="ARBA" id="ARBA00022679"/>
    </source>
</evidence>
<evidence type="ECO:0000256" key="8">
    <source>
        <dbReference type="SAM" id="Phobius"/>
    </source>
</evidence>
<evidence type="ECO:0000256" key="1">
    <source>
        <dbReference type="ARBA" id="ARBA00022603"/>
    </source>
</evidence>
<feature type="region of interest" description="Disordered" evidence="7">
    <location>
        <begin position="59"/>
        <end position="294"/>
    </location>
</feature>
<feature type="active site" description="Nucleophile" evidence="6">
    <location>
        <position position="788"/>
    </location>
</feature>
<dbReference type="Ensembl" id="ENSCAFT00040032629.1">
    <property type="protein sequence ID" value="ENSCAFP00040028393.1"/>
    <property type="gene ID" value="ENSCAFG00040017646.1"/>
</dbReference>
<dbReference type="Gene3D" id="3.40.50.150">
    <property type="entry name" value="Vaccinia Virus protein VP39"/>
    <property type="match status" value="1"/>
</dbReference>
<evidence type="ECO:0000259" key="9">
    <source>
        <dbReference type="PROSITE" id="PS51686"/>
    </source>
</evidence>
<dbReference type="Pfam" id="PF01189">
    <property type="entry name" value="Methyltr_RsmB-F"/>
    <property type="match status" value="1"/>
</dbReference>
<evidence type="ECO:0000313" key="11">
    <source>
        <dbReference type="Proteomes" id="UP000694542"/>
    </source>
</evidence>
<dbReference type="PANTHER" id="PTHR14663:SF2">
    <property type="entry name" value="METHYLTRANSFERASE NSUN7-RELATED"/>
    <property type="match status" value="1"/>
</dbReference>
<comment type="caution">
    <text evidence="6">Lacks conserved residue(s) required for the propagation of feature annotation.</text>
</comment>
<evidence type="ECO:0000256" key="4">
    <source>
        <dbReference type="ARBA" id="ARBA00022884"/>
    </source>
</evidence>
<proteinExistence type="inferred from homology"/>
<keyword evidence="2 6" id="KW-0808">Transferase</keyword>
<dbReference type="GO" id="GO:0003723">
    <property type="term" value="F:RNA binding"/>
    <property type="evidence" value="ECO:0007669"/>
    <property type="project" value="UniProtKB-UniRule"/>
</dbReference>
<evidence type="ECO:0000256" key="5">
    <source>
        <dbReference type="ARBA" id="ARBA00022990"/>
    </source>
</evidence>
<feature type="region of interest" description="Disordered" evidence="7">
    <location>
        <begin position="343"/>
        <end position="390"/>
    </location>
</feature>
<feature type="compositionally biased region" description="Polar residues" evidence="7">
    <location>
        <begin position="935"/>
        <end position="953"/>
    </location>
</feature>
<feature type="region of interest" description="Disordered" evidence="7">
    <location>
        <begin position="884"/>
        <end position="913"/>
    </location>
</feature>
<dbReference type="InterPro" id="IPR042620">
    <property type="entry name" value="NSUN7"/>
</dbReference>
<dbReference type="GO" id="GO:0008168">
    <property type="term" value="F:methyltransferase activity"/>
    <property type="evidence" value="ECO:0007669"/>
    <property type="project" value="UniProtKB-KW"/>
</dbReference>
<keyword evidence="8" id="KW-0812">Transmembrane</keyword>
<dbReference type="Pfam" id="PF21148">
    <property type="entry name" value="NSUN5_fdxn-like"/>
    <property type="match status" value="1"/>
</dbReference>
<accession>A0A8C0SX97</accession>
<dbReference type="Gene3D" id="3.30.70.1170">
    <property type="entry name" value="Sun protein, domain 3"/>
    <property type="match status" value="1"/>
</dbReference>
<dbReference type="Proteomes" id="UP000694542">
    <property type="component" value="Chromosome 3"/>
</dbReference>
<evidence type="ECO:0000256" key="6">
    <source>
        <dbReference type="PROSITE-ProRule" id="PRU01023"/>
    </source>
</evidence>
<feature type="region of interest" description="Disordered" evidence="7">
    <location>
        <begin position="1041"/>
        <end position="1068"/>
    </location>
</feature>
<feature type="compositionally biased region" description="Low complexity" evidence="7">
    <location>
        <begin position="343"/>
        <end position="355"/>
    </location>
</feature>
<reference evidence="10" key="2">
    <citation type="submission" date="2025-08" db="UniProtKB">
        <authorList>
            <consortium name="Ensembl"/>
        </authorList>
    </citation>
    <scope>IDENTIFICATION</scope>
</reference>
<evidence type="ECO:0000256" key="7">
    <source>
        <dbReference type="SAM" id="MobiDB-lite"/>
    </source>
</evidence>
<keyword evidence="5" id="KW-0007">Acetylation</keyword>
<keyword evidence="1 6" id="KW-0489">Methyltransferase</keyword>
<dbReference type="PROSITE" id="PS51686">
    <property type="entry name" value="SAM_MT_RSMB_NOP"/>
    <property type="match status" value="1"/>
</dbReference>
<keyword evidence="3 6" id="KW-0949">S-adenosyl-L-methionine</keyword>
<dbReference type="InterPro" id="IPR029063">
    <property type="entry name" value="SAM-dependent_MTases_sf"/>
</dbReference>